<evidence type="ECO:0000313" key="1">
    <source>
        <dbReference type="EMBL" id="KAI3683710.1"/>
    </source>
</evidence>
<sequence length="457" mass="49385">MIASTLPEISPSLSYHLNFKHKIFILLLQIQNSTLQIHSTSQPRMESGNEVVQEDESGIAVDVKKEETDSSKVEVTESSGNATNGATSKNNKLAKNGPSTSATSASVRNPRANLSQSSSFSAKTRISDGQSVKPRGGSKGESTLTNEAATSGLHPATRRSVGGVKIVESSAKGSGTAARRATLDSVPSASKSRAKKTNGNEDDPPSKDLLSSDQHSKATKTSVPVREDDDTHSTSSSGQRRNSTGFSFRLDERAEKRREFFSKLEEKSLAKEVEKTNLQEKSKESQEAEIKKLRKSLTFKAAPMPSFYKEPPSKVELKKIPVTRPKSPKLGRNKSSAASVNRSMDRTVTAMREQPTSSAINLNKDTAASEKPVGELETNTPPSKTEVKPEKSTEVPAKPEDQEKDQDSDEQFQEVQVPPVNPLDVEDWIEVSPQKNAVAEESPNQDTTPGDGVVVGG</sequence>
<reference evidence="1 2" key="2">
    <citation type="journal article" date="2022" name="Mol. Ecol. Resour.">
        <title>The genomes of chicory, endive, great burdock and yacon provide insights into Asteraceae paleo-polyploidization history and plant inulin production.</title>
        <authorList>
            <person name="Fan W."/>
            <person name="Wang S."/>
            <person name="Wang H."/>
            <person name="Wang A."/>
            <person name="Jiang F."/>
            <person name="Liu H."/>
            <person name="Zhao H."/>
            <person name="Xu D."/>
            <person name="Zhang Y."/>
        </authorList>
    </citation>
    <scope>NUCLEOTIDE SEQUENCE [LARGE SCALE GENOMIC DNA]</scope>
    <source>
        <strain evidence="2">cv. Yunnan</strain>
        <tissue evidence="1">Leaves</tissue>
    </source>
</reference>
<gene>
    <name evidence="1" type="ORF">L1987_84223</name>
</gene>
<keyword evidence="2" id="KW-1185">Reference proteome</keyword>
<organism evidence="1 2">
    <name type="scientific">Smallanthus sonchifolius</name>
    <dbReference type="NCBI Taxonomy" id="185202"/>
    <lineage>
        <taxon>Eukaryota</taxon>
        <taxon>Viridiplantae</taxon>
        <taxon>Streptophyta</taxon>
        <taxon>Embryophyta</taxon>
        <taxon>Tracheophyta</taxon>
        <taxon>Spermatophyta</taxon>
        <taxon>Magnoliopsida</taxon>
        <taxon>eudicotyledons</taxon>
        <taxon>Gunneridae</taxon>
        <taxon>Pentapetalae</taxon>
        <taxon>asterids</taxon>
        <taxon>campanulids</taxon>
        <taxon>Asterales</taxon>
        <taxon>Asteraceae</taxon>
        <taxon>Asteroideae</taxon>
        <taxon>Heliantheae alliance</taxon>
        <taxon>Millerieae</taxon>
        <taxon>Smallanthus</taxon>
    </lineage>
</organism>
<accession>A0ACB8YFB1</accession>
<comment type="caution">
    <text evidence="1">The sequence shown here is derived from an EMBL/GenBank/DDBJ whole genome shotgun (WGS) entry which is preliminary data.</text>
</comment>
<reference evidence="2" key="1">
    <citation type="journal article" date="2022" name="Mol. Ecol. Resour.">
        <title>The genomes of chicory, endive, great burdock and yacon provide insights into Asteraceae palaeo-polyploidization history and plant inulin production.</title>
        <authorList>
            <person name="Fan W."/>
            <person name="Wang S."/>
            <person name="Wang H."/>
            <person name="Wang A."/>
            <person name="Jiang F."/>
            <person name="Liu H."/>
            <person name="Zhao H."/>
            <person name="Xu D."/>
            <person name="Zhang Y."/>
        </authorList>
    </citation>
    <scope>NUCLEOTIDE SEQUENCE [LARGE SCALE GENOMIC DNA]</scope>
    <source>
        <strain evidence="2">cv. Yunnan</strain>
    </source>
</reference>
<name>A0ACB8YFB1_9ASTR</name>
<dbReference type="EMBL" id="CM042045">
    <property type="protein sequence ID" value="KAI3683710.1"/>
    <property type="molecule type" value="Genomic_DNA"/>
</dbReference>
<evidence type="ECO:0000313" key="2">
    <source>
        <dbReference type="Proteomes" id="UP001056120"/>
    </source>
</evidence>
<dbReference type="Proteomes" id="UP001056120">
    <property type="component" value="Linkage Group LG28"/>
</dbReference>
<proteinExistence type="predicted"/>
<protein>
    <submittedName>
        <fullName evidence="1">Uncharacterized protein</fullName>
    </submittedName>
</protein>